<proteinExistence type="predicted"/>
<evidence type="ECO:0000313" key="1">
    <source>
        <dbReference type="EMBL" id="TKC43954.1"/>
    </source>
</evidence>
<dbReference type="EMBL" id="RWIC01000430">
    <property type="protein sequence ID" value="TKC43954.1"/>
    <property type="molecule type" value="Genomic_DNA"/>
</dbReference>
<name>A0A4U1F400_MONMO</name>
<dbReference type="AlphaFoldDB" id="A0A4U1F400"/>
<accession>A0A4U1F400</accession>
<protein>
    <submittedName>
        <fullName evidence="1">Uncharacterized protein</fullName>
    </submittedName>
</protein>
<evidence type="ECO:0000313" key="2">
    <source>
        <dbReference type="Proteomes" id="UP000308365"/>
    </source>
</evidence>
<organism evidence="1 2">
    <name type="scientific">Monodon monoceros</name>
    <name type="common">Narwhal</name>
    <name type="synonym">Ceratodon monodon</name>
    <dbReference type="NCBI Taxonomy" id="40151"/>
    <lineage>
        <taxon>Eukaryota</taxon>
        <taxon>Metazoa</taxon>
        <taxon>Chordata</taxon>
        <taxon>Craniata</taxon>
        <taxon>Vertebrata</taxon>
        <taxon>Euteleostomi</taxon>
        <taxon>Mammalia</taxon>
        <taxon>Eutheria</taxon>
        <taxon>Laurasiatheria</taxon>
        <taxon>Artiodactyla</taxon>
        <taxon>Whippomorpha</taxon>
        <taxon>Cetacea</taxon>
        <taxon>Odontoceti</taxon>
        <taxon>Monodontidae</taxon>
        <taxon>Monodon</taxon>
    </lineage>
</organism>
<dbReference type="Proteomes" id="UP000308365">
    <property type="component" value="Unassembled WGS sequence"/>
</dbReference>
<reference evidence="2" key="1">
    <citation type="journal article" date="2019" name="IScience">
        <title>Narwhal Genome Reveals Long-Term Low Genetic Diversity despite Current Large Abundance Size.</title>
        <authorList>
            <person name="Westbury M.V."/>
            <person name="Petersen B."/>
            <person name="Garde E."/>
            <person name="Heide-Jorgensen M.P."/>
            <person name="Lorenzen E.D."/>
        </authorList>
    </citation>
    <scope>NUCLEOTIDE SEQUENCE [LARGE SCALE GENOMIC DNA]</scope>
</reference>
<gene>
    <name evidence="1" type="ORF">EI555_009034</name>
</gene>
<comment type="caution">
    <text evidence="1">The sequence shown here is derived from an EMBL/GenBank/DDBJ whole genome shotgun (WGS) entry which is preliminary data.</text>
</comment>
<sequence length="71" mass="8100">MHELKNIFGVQLVALKAQEWTERMENIWGILNTLKTQQEPMIIIIIIPWTTSTTSQPTVTTRSTELTATTT</sequence>